<dbReference type="Proteomes" id="UP000198894">
    <property type="component" value="Unassembled WGS sequence"/>
</dbReference>
<evidence type="ECO:0000313" key="1">
    <source>
        <dbReference type="EMBL" id="SDI31982.1"/>
    </source>
</evidence>
<accession>A0A1G8JLG1</accession>
<dbReference type="EMBL" id="FNEE01000001">
    <property type="protein sequence ID" value="SDI31982.1"/>
    <property type="molecule type" value="Genomic_DNA"/>
</dbReference>
<organism evidence="1 2">
    <name type="scientific">Mesorhizobium muleiense</name>
    <dbReference type="NCBI Taxonomy" id="1004279"/>
    <lineage>
        <taxon>Bacteria</taxon>
        <taxon>Pseudomonadati</taxon>
        <taxon>Pseudomonadota</taxon>
        <taxon>Alphaproteobacteria</taxon>
        <taxon>Hyphomicrobiales</taxon>
        <taxon>Phyllobacteriaceae</taxon>
        <taxon>Mesorhizobium</taxon>
    </lineage>
</organism>
<reference evidence="2" key="1">
    <citation type="submission" date="2016-10" db="EMBL/GenBank/DDBJ databases">
        <authorList>
            <person name="Varghese N."/>
            <person name="Submissions S."/>
        </authorList>
    </citation>
    <scope>NUCLEOTIDE SEQUENCE [LARGE SCALE GENOMIC DNA]</scope>
    <source>
        <strain evidence="2">CGMCC 1.11022</strain>
    </source>
</reference>
<sequence length="55" mass="5627">MAIKFSAKDQPAAAAATAKLAKPAAAPKADVATEAATDLFKSPADVASRKTRKKK</sequence>
<dbReference type="AlphaFoldDB" id="A0A1G8JLG1"/>
<name>A0A1G8JLG1_9HYPH</name>
<dbReference type="RefSeq" id="WP_091590673.1">
    <property type="nucleotide sequence ID" value="NZ_FNEE01000001.1"/>
</dbReference>
<protein>
    <submittedName>
        <fullName evidence="1">Uncharacterized protein</fullName>
    </submittedName>
</protein>
<keyword evidence="2" id="KW-1185">Reference proteome</keyword>
<proteinExistence type="predicted"/>
<gene>
    <name evidence="1" type="ORF">SAMN05428953_101743</name>
</gene>
<evidence type="ECO:0000313" key="2">
    <source>
        <dbReference type="Proteomes" id="UP000198894"/>
    </source>
</evidence>